<evidence type="ECO:0000313" key="2">
    <source>
        <dbReference type="EMBL" id="ETS79506.1"/>
    </source>
</evidence>
<feature type="compositionally biased region" description="Basic and acidic residues" evidence="1">
    <location>
        <begin position="280"/>
        <end position="297"/>
    </location>
</feature>
<feature type="compositionally biased region" description="Basic and acidic residues" evidence="1">
    <location>
        <begin position="258"/>
        <end position="267"/>
    </location>
</feature>
<feature type="region of interest" description="Disordered" evidence="1">
    <location>
        <begin position="157"/>
        <end position="297"/>
    </location>
</feature>
<proteinExistence type="predicted"/>
<evidence type="ECO:0008006" key="4">
    <source>
        <dbReference type="Google" id="ProtNLM"/>
    </source>
</evidence>
<feature type="compositionally biased region" description="Polar residues" evidence="1">
    <location>
        <begin position="111"/>
        <end position="126"/>
    </location>
</feature>
<accession>W3X2X9</accession>
<keyword evidence="3" id="KW-1185">Reference proteome</keyword>
<dbReference type="OrthoDB" id="4525115at2759"/>
<dbReference type="EMBL" id="KI912114">
    <property type="protein sequence ID" value="ETS79506.1"/>
    <property type="molecule type" value="Genomic_DNA"/>
</dbReference>
<dbReference type="RefSeq" id="XP_007836131.1">
    <property type="nucleotide sequence ID" value="XM_007837940.1"/>
</dbReference>
<dbReference type="eggNOG" id="ENOG502QQEE">
    <property type="taxonomic scope" value="Eukaryota"/>
</dbReference>
<protein>
    <recommendedName>
        <fullName evidence="4">Myb-like domain-containing protein</fullName>
    </recommendedName>
</protein>
<sequence>MNKNWGDRADKDLFFTILSVKNIGVISGSEWTTIGNHMRTLGYGFTNEGCRQHFQGLRRAQHKAESNGFSGEKPRQGDPTLNPITRRPGPGRGRPKRIPPVPIAREPGQLDSAQPQPVQTHPTQIPMQVPTQNQDHALDAVTAAAVASLAAATAALPDPQQQHSLPEAIPLDQQHSHPSSPPAAAAVSLPPAPAPAPAHAPAPGHSGEVPEEQHLTPTEAPTETPISEDVPDHSPVPTNDANSLEMGIDEDDVGDEEQPTKRQRLDDSAEDLDNSAGMALDDRNVDPMIHDHDDLPQ</sequence>
<feature type="compositionally biased region" description="Pro residues" evidence="1">
    <location>
        <begin position="190"/>
        <end position="200"/>
    </location>
</feature>
<dbReference type="KEGG" id="pfy:PFICI_09359"/>
<dbReference type="GeneID" id="19274372"/>
<evidence type="ECO:0000256" key="1">
    <source>
        <dbReference type="SAM" id="MobiDB-lite"/>
    </source>
</evidence>
<dbReference type="HOGENOM" id="CLU_041447_0_0_1"/>
<feature type="region of interest" description="Disordered" evidence="1">
    <location>
        <begin position="58"/>
        <end position="126"/>
    </location>
</feature>
<dbReference type="Proteomes" id="UP000030651">
    <property type="component" value="Unassembled WGS sequence"/>
</dbReference>
<evidence type="ECO:0000313" key="3">
    <source>
        <dbReference type="Proteomes" id="UP000030651"/>
    </source>
</evidence>
<gene>
    <name evidence="2" type="ORF">PFICI_09359</name>
</gene>
<name>W3X2X9_PESFW</name>
<reference evidence="3" key="1">
    <citation type="journal article" date="2015" name="BMC Genomics">
        <title>Genomic and transcriptomic analysis of the endophytic fungus Pestalotiopsis fici reveals its lifestyle and high potential for synthesis of natural products.</title>
        <authorList>
            <person name="Wang X."/>
            <person name="Zhang X."/>
            <person name="Liu L."/>
            <person name="Xiang M."/>
            <person name="Wang W."/>
            <person name="Sun X."/>
            <person name="Che Y."/>
            <person name="Guo L."/>
            <person name="Liu G."/>
            <person name="Guo L."/>
            <person name="Wang C."/>
            <person name="Yin W.B."/>
            <person name="Stadler M."/>
            <person name="Zhang X."/>
            <person name="Liu X."/>
        </authorList>
    </citation>
    <scope>NUCLEOTIDE SEQUENCE [LARGE SCALE GENOMIC DNA]</scope>
    <source>
        <strain evidence="3">W106-1 / CGMCC3.15140</strain>
    </source>
</reference>
<feature type="compositionally biased region" description="Polar residues" evidence="1">
    <location>
        <begin position="215"/>
        <end position="225"/>
    </location>
</feature>
<feature type="compositionally biased region" description="Acidic residues" evidence="1">
    <location>
        <begin position="247"/>
        <end position="257"/>
    </location>
</feature>
<dbReference type="InParanoid" id="W3X2X9"/>
<dbReference type="AlphaFoldDB" id="W3X2X9"/>
<organism evidence="2 3">
    <name type="scientific">Pestalotiopsis fici (strain W106-1 / CGMCC3.15140)</name>
    <dbReference type="NCBI Taxonomy" id="1229662"/>
    <lineage>
        <taxon>Eukaryota</taxon>
        <taxon>Fungi</taxon>
        <taxon>Dikarya</taxon>
        <taxon>Ascomycota</taxon>
        <taxon>Pezizomycotina</taxon>
        <taxon>Sordariomycetes</taxon>
        <taxon>Xylariomycetidae</taxon>
        <taxon>Amphisphaeriales</taxon>
        <taxon>Sporocadaceae</taxon>
        <taxon>Pestalotiopsis</taxon>
    </lineage>
</organism>
<feature type="compositionally biased region" description="Low complexity" evidence="1">
    <location>
        <begin position="176"/>
        <end position="189"/>
    </location>
</feature>